<gene>
    <name evidence="2" type="primary">aguA_2</name>
    <name evidence="2" type="ORF">Poly41_11910</name>
</gene>
<dbReference type="EMBL" id="SJPV01000001">
    <property type="protein sequence ID" value="TWU42890.1"/>
    <property type="molecule type" value="Genomic_DNA"/>
</dbReference>
<evidence type="ECO:0000256" key="1">
    <source>
        <dbReference type="ARBA" id="ARBA00022801"/>
    </source>
</evidence>
<dbReference type="Proteomes" id="UP000319143">
    <property type="component" value="Unassembled WGS sequence"/>
</dbReference>
<dbReference type="GO" id="GO:0047632">
    <property type="term" value="F:agmatine deiminase activity"/>
    <property type="evidence" value="ECO:0007669"/>
    <property type="project" value="UniProtKB-EC"/>
</dbReference>
<protein>
    <submittedName>
        <fullName evidence="2">Putative agmatine deiminase</fullName>
        <ecNumber evidence="2">3.5.3.12</ecNumber>
    </submittedName>
</protein>
<dbReference type="GO" id="GO:0009446">
    <property type="term" value="P:putrescine biosynthetic process"/>
    <property type="evidence" value="ECO:0007669"/>
    <property type="project" value="InterPro"/>
</dbReference>
<dbReference type="PANTHER" id="PTHR31377">
    <property type="entry name" value="AGMATINE DEIMINASE-RELATED"/>
    <property type="match status" value="1"/>
</dbReference>
<sequence length="350" mass="39362">MDRRSPSVQRRVPAEWEPQQAIWLSWPHNKETWPGFYKSLPAFYAAWAETLSQSTDVRMLVPPTQLALAKKRLQVGDASLRRGRLELVVVETNDAWVRDYGPTFVYDRHEDRLLGVDWRYNAWGGKYSRWEADDAAAAAICEHIGIDSVRSKLCLEGGAMETDGQGRLLTTPECLVTDTRNRGWSSEQIAMELHTQLGVTEIVWLTGGGLVGDDTDGHIDQLARFLDPENVVVAVCDDPDDPNHQPLEANYRQLQLWASETDPQVQVHRLPIPAAREINQQRVPESYCNFLMLGRDRLLVPAFGQQAADDQARGTLQELAHGAVVETMDCRDLVWGLGALHCASRDQPLC</sequence>
<keyword evidence="1 2" id="KW-0378">Hydrolase</keyword>
<keyword evidence="3" id="KW-1185">Reference proteome</keyword>
<dbReference type="EC" id="3.5.3.12" evidence="2"/>
<reference evidence="2 3" key="1">
    <citation type="submission" date="2019-02" db="EMBL/GenBank/DDBJ databases">
        <title>Deep-cultivation of Planctomycetes and their phenomic and genomic characterization uncovers novel biology.</title>
        <authorList>
            <person name="Wiegand S."/>
            <person name="Jogler M."/>
            <person name="Boedeker C."/>
            <person name="Pinto D."/>
            <person name="Vollmers J."/>
            <person name="Rivas-Marin E."/>
            <person name="Kohn T."/>
            <person name="Peeters S.H."/>
            <person name="Heuer A."/>
            <person name="Rast P."/>
            <person name="Oberbeckmann S."/>
            <person name="Bunk B."/>
            <person name="Jeske O."/>
            <person name="Meyerdierks A."/>
            <person name="Storesund J.E."/>
            <person name="Kallscheuer N."/>
            <person name="Luecker S."/>
            <person name="Lage O.M."/>
            <person name="Pohl T."/>
            <person name="Merkel B.J."/>
            <person name="Hornburger P."/>
            <person name="Mueller R.-W."/>
            <person name="Bruemmer F."/>
            <person name="Labrenz M."/>
            <person name="Spormann A.M."/>
            <person name="Op Den Camp H."/>
            <person name="Overmann J."/>
            <person name="Amann R."/>
            <person name="Jetten M.S.M."/>
            <person name="Mascher T."/>
            <person name="Medema M.H."/>
            <person name="Devos D.P."/>
            <person name="Kaster A.-K."/>
            <person name="Ovreas L."/>
            <person name="Rohde M."/>
            <person name="Galperin M.Y."/>
            <person name="Jogler C."/>
        </authorList>
    </citation>
    <scope>NUCLEOTIDE SEQUENCE [LARGE SCALE GENOMIC DNA]</scope>
    <source>
        <strain evidence="2 3">Poly41</strain>
    </source>
</reference>
<evidence type="ECO:0000313" key="2">
    <source>
        <dbReference type="EMBL" id="TWU42890.1"/>
    </source>
</evidence>
<accession>A0A5C6E1W3</accession>
<evidence type="ECO:0000313" key="3">
    <source>
        <dbReference type="Proteomes" id="UP000319143"/>
    </source>
</evidence>
<dbReference type="Gene3D" id="3.75.10.10">
    <property type="entry name" value="L-arginine/glycine Amidinotransferase, Chain A"/>
    <property type="match status" value="1"/>
</dbReference>
<dbReference type="GO" id="GO:0004668">
    <property type="term" value="F:protein-arginine deiminase activity"/>
    <property type="evidence" value="ECO:0007669"/>
    <property type="project" value="InterPro"/>
</dbReference>
<proteinExistence type="predicted"/>
<dbReference type="SUPFAM" id="SSF55909">
    <property type="entry name" value="Pentein"/>
    <property type="match status" value="1"/>
</dbReference>
<dbReference type="InterPro" id="IPR007466">
    <property type="entry name" value="Peptidyl-Arg-deiminase_porph"/>
</dbReference>
<dbReference type="PANTHER" id="PTHR31377:SF0">
    <property type="entry name" value="AGMATINE DEIMINASE-RELATED"/>
    <property type="match status" value="1"/>
</dbReference>
<name>A0A5C6E1W3_9BACT</name>
<comment type="caution">
    <text evidence="2">The sequence shown here is derived from an EMBL/GenBank/DDBJ whole genome shotgun (WGS) entry which is preliminary data.</text>
</comment>
<dbReference type="Pfam" id="PF04371">
    <property type="entry name" value="PAD_porph"/>
    <property type="match status" value="1"/>
</dbReference>
<organism evidence="2 3">
    <name type="scientific">Novipirellula artificiosorum</name>
    <dbReference type="NCBI Taxonomy" id="2528016"/>
    <lineage>
        <taxon>Bacteria</taxon>
        <taxon>Pseudomonadati</taxon>
        <taxon>Planctomycetota</taxon>
        <taxon>Planctomycetia</taxon>
        <taxon>Pirellulales</taxon>
        <taxon>Pirellulaceae</taxon>
        <taxon>Novipirellula</taxon>
    </lineage>
</organism>
<dbReference type="AlphaFoldDB" id="A0A5C6E1W3"/>